<proteinExistence type="predicted"/>
<comment type="caution">
    <text evidence="1">The sequence shown here is derived from an EMBL/GenBank/DDBJ whole genome shotgun (WGS) entry which is preliminary data.</text>
</comment>
<accession>A0ABQ2L2P1</accession>
<sequence length="73" mass="8486">MDVYLTDRILVGNKALTKTQRAFREFFPKGPDFTQVSDVKLQYALHPINNWPCKCLGWKSTNASFQEELLHLD</sequence>
<dbReference type="Proteomes" id="UP000606653">
    <property type="component" value="Unassembled WGS sequence"/>
</dbReference>
<dbReference type="EMBL" id="BMLN01000005">
    <property type="protein sequence ID" value="GGO00240.1"/>
    <property type="molecule type" value="Genomic_DNA"/>
</dbReference>
<reference evidence="2" key="1">
    <citation type="journal article" date="2019" name="Int. J. Syst. Evol. Microbiol.">
        <title>The Global Catalogue of Microorganisms (GCM) 10K type strain sequencing project: providing services to taxonomists for standard genome sequencing and annotation.</title>
        <authorList>
            <consortium name="The Broad Institute Genomics Platform"/>
            <consortium name="The Broad Institute Genome Sequencing Center for Infectious Disease"/>
            <person name="Wu L."/>
            <person name="Ma J."/>
        </authorList>
    </citation>
    <scope>NUCLEOTIDE SEQUENCE [LARGE SCALE GENOMIC DNA]</scope>
    <source>
        <strain evidence="2">CGMCC 1.6964</strain>
    </source>
</reference>
<evidence type="ECO:0000313" key="1">
    <source>
        <dbReference type="EMBL" id="GGO00240.1"/>
    </source>
</evidence>
<evidence type="ECO:0008006" key="3">
    <source>
        <dbReference type="Google" id="ProtNLM"/>
    </source>
</evidence>
<gene>
    <name evidence="1" type="ORF">GCM10010969_21200</name>
</gene>
<protein>
    <recommendedName>
        <fullName evidence="3">DUF4817 domain-containing protein</fullName>
    </recommendedName>
</protein>
<organism evidence="1 2">
    <name type="scientific">Saccharibacillus kuerlensis</name>
    <dbReference type="NCBI Taxonomy" id="459527"/>
    <lineage>
        <taxon>Bacteria</taxon>
        <taxon>Bacillati</taxon>
        <taxon>Bacillota</taxon>
        <taxon>Bacilli</taxon>
        <taxon>Bacillales</taxon>
        <taxon>Paenibacillaceae</taxon>
        <taxon>Saccharibacillus</taxon>
    </lineage>
</organism>
<evidence type="ECO:0000313" key="2">
    <source>
        <dbReference type="Proteomes" id="UP000606653"/>
    </source>
</evidence>
<keyword evidence="2" id="KW-1185">Reference proteome</keyword>
<name>A0ABQ2L2P1_9BACL</name>